<dbReference type="InterPro" id="IPR044730">
    <property type="entry name" value="RNase_H-like_dom_plant"/>
</dbReference>
<dbReference type="PANTHER" id="PTHR28626">
    <property type="entry name" value="SRR1-LIKE PROTEIN"/>
    <property type="match status" value="1"/>
</dbReference>
<dbReference type="PANTHER" id="PTHR28626:SF4">
    <property type="entry name" value="PROTEIN SENSITIVITY TO RED LIGHT REDUCED 1-LIKE"/>
    <property type="match status" value="1"/>
</dbReference>
<dbReference type="GO" id="GO:0004523">
    <property type="term" value="F:RNA-DNA hybrid ribonuclease activity"/>
    <property type="evidence" value="ECO:0007669"/>
    <property type="project" value="InterPro"/>
</dbReference>
<dbReference type="GO" id="GO:0003676">
    <property type="term" value="F:nucleic acid binding"/>
    <property type="evidence" value="ECO:0007669"/>
    <property type="project" value="InterPro"/>
</dbReference>
<name>M1DIH1_SOLTU</name>
<dbReference type="InParanoid" id="M1DIH1"/>
<evidence type="ECO:0000259" key="2">
    <source>
        <dbReference type="Pfam" id="PF13456"/>
    </source>
</evidence>
<evidence type="ECO:0000313" key="3">
    <source>
        <dbReference type="EnsemblPlants" id="PGSC0003DMT400089592"/>
    </source>
</evidence>
<feature type="domain" description="SRR1-like" evidence="1">
    <location>
        <begin position="62"/>
        <end position="227"/>
    </location>
</feature>
<dbReference type="eggNOG" id="KOG3131">
    <property type="taxonomic scope" value="Eukaryota"/>
</dbReference>
<sequence length="420" mass="48647">MMNFGEDMESNVDFHIKDEAERLLKEIELVKKNVENPEFYTGMHLDLKQNKTIKKHFFRLLGSHSDVQVVIYGLGSIEYSFSSQFQLAVALLLKRDFFNWIGNIEIYDPCLSPADIIVFEKLDLKVLTIDENCKRRVQRPTMFYMPYPHCYLIGNLLGVNWSSSCLSQIYLLTNSFRSTLSDMPRISQLLETVLRLERILHFTAEIDIQTSDDKMYADVFSGFSWHFFDADPNIHIDIDKLGCYWLDMQRHLEEELLEYMEKDIVTSMLFAEFLGDHRGPRHLRCNPVPPPPGWIKLNIYGIGTKGDQPGQYSGIFQDEKGKCFDRYRGYIDVEDNVIAGLEALKIGLAGCVEGRPNAQKLIVESDNVILVHYVNGLFEPNDTIMHRLKEIFDLQKRITCAVYHIYEETNETARDLALRG</sequence>
<keyword evidence="4" id="KW-1185">Reference proteome</keyword>
<protein>
    <submittedName>
        <fullName evidence="3">Protein SENSITIVITY TO RED LIGHT REDUCED</fullName>
    </submittedName>
</protein>
<dbReference type="Pfam" id="PF07985">
    <property type="entry name" value="SRR1"/>
    <property type="match status" value="1"/>
</dbReference>
<organism evidence="3 4">
    <name type="scientific">Solanum tuberosum</name>
    <name type="common">Potato</name>
    <dbReference type="NCBI Taxonomy" id="4113"/>
    <lineage>
        <taxon>Eukaryota</taxon>
        <taxon>Viridiplantae</taxon>
        <taxon>Streptophyta</taxon>
        <taxon>Embryophyta</taxon>
        <taxon>Tracheophyta</taxon>
        <taxon>Spermatophyta</taxon>
        <taxon>Magnoliopsida</taxon>
        <taxon>eudicotyledons</taxon>
        <taxon>Gunneridae</taxon>
        <taxon>Pentapetalae</taxon>
        <taxon>asterids</taxon>
        <taxon>lamiids</taxon>
        <taxon>Solanales</taxon>
        <taxon>Solanaceae</taxon>
        <taxon>Solanoideae</taxon>
        <taxon>Solaneae</taxon>
        <taxon>Solanum</taxon>
    </lineage>
</organism>
<dbReference type="OMA" id="FSWHFFD"/>
<dbReference type="GO" id="GO:0005634">
    <property type="term" value="C:nucleus"/>
    <property type="evidence" value="ECO:0000318"/>
    <property type="project" value="GO_Central"/>
</dbReference>
<dbReference type="InterPro" id="IPR012942">
    <property type="entry name" value="SRR1-like"/>
</dbReference>
<dbReference type="Proteomes" id="UP000011115">
    <property type="component" value="Unassembled WGS sequence"/>
</dbReference>
<feature type="domain" description="RNase H type-1" evidence="2">
    <location>
        <begin position="304"/>
        <end position="417"/>
    </location>
</feature>
<reference evidence="4" key="1">
    <citation type="journal article" date="2011" name="Nature">
        <title>Genome sequence and analysis of the tuber crop potato.</title>
        <authorList>
            <consortium name="The Potato Genome Sequencing Consortium"/>
        </authorList>
    </citation>
    <scope>NUCLEOTIDE SEQUENCE [LARGE SCALE GENOMIC DNA]</scope>
    <source>
        <strain evidence="4">cv. DM1-3 516 R44</strain>
    </source>
</reference>
<dbReference type="InterPro" id="IPR036397">
    <property type="entry name" value="RNaseH_sf"/>
</dbReference>
<dbReference type="Pfam" id="PF13456">
    <property type="entry name" value="RVT_3"/>
    <property type="match status" value="1"/>
</dbReference>
<dbReference type="Gramene" id="PGSC0003DMT400089592">
    <property type="protein sequence ID" value="PGSC0003DMT400089592"/>
    <property type="gene ID" value="PGSC0003DMG400039163"/>
</dbReference>
<dbReference type="SMR" id="M1DIH1"/>
<dbReference type="PaxDb" id="4113-PGSC0003DMT400089592"/>
<evidence type="ECO:0000259" key="1">
    <source>
        <dbReference type="Pfam" id="PF07985"/>
    </source>
</evidence>
<dbReference type="HOGENOM" id="CLU_651173_0_0_1"/>
<dbReference type="AlphaFoldDB" id="M1DIH1"/>
<proteinExistence type="predicted"/>
<evidence type="ECO:0000313" key="4">
    <source>
        <dbReference type="Proteomes" id="UP000011115"/>
    </source>
</evidence>
<reference evidence="3" key="2">
    <citation type="submission" date="2015-06" db="UniProtKB">
        <authorList>
            <consortium name="EnsemblPlants"/>
        </authorList>
    </citation>
    <scope>IDENTIFICATION</scope>
    <source>
        <strain evidence="3">DM1-3 516 R44</strain>
    </source>
</reference>
<dbReference type="CDD" id="cd06222">
    <property type="entry name" value="RNase_H_like"/>
    <property type="match status" value="1"/>
</dbReference>
<accession>M1DIH1</accession>
<dbReference type="InterPro" id="IPR002156">
    <property type="entry name" value="RNaseH_domain"/>
</dbReference>
<dbReference type="Gene3D" id="3.30.420.10">
    <property type="entry name" value="Ribonuclease H-like superfamily/Ribonuclease H"/>
    <property type="match status" value="1"/>
</dbReference>
<dbReference type="InterPro" id="IPR040044">
    <property type="entry name" value="SRR1L"/>
</dbReference>
<dbReference type="EnsemblPlants" id="PGSC0003DMT400089592">
    <property type="protein sequence ID" value="PGSC0003DMT400089592"/>
    <property type="gene ID" value="PGSC0003DMG400039163"/>
</dbReference>
<dbReference type="GO" id="GO:0005737">
    <property type="term" value="C:cytoplasm"/>
    <property type="evidence" value="ECO:0000318"/>
    <property type="project" value="GO_Central"/>
</dbReference>